<dbReference type="PANTHER" id="PTHR11669:SF0">
    <property type="entry name" value="PROTEIN STICHEL-LIKE 2"/>
    <property type="match status" value="1"/>
</dbReference>
<dbReference type="SUPFAM" id="SSF52540">
    <property type="entry name" value="P-loop containing nucleoside triphosphate hydrolases"/>
    <property type="match status" value="1"/>
</dbReference>
<dbReference type="Pfam" id="PF13177">
    <property type="entry name" value="DNA_pol3_delta2"/>
    <property type="match status" value="1"/>
</dbReference>
<keyword evidence="8 10" id="KW-0808">Transferase</keyword>
<evidence type="ECO:0000256" key="1">
    <source>
        <dbReference type="ARBA" id="ARBA00006360"/>
    </source>
</evidence>
<name>A0A381DIJ6_9BACT</name>
<dbReference type="FunFam" id="3.40.50.300:FF:000014">
    <property type="entry name" value="DNA polymerase III subunit gamma/tau"/>
    <property type="match status" value="1"/>
</dbReference>
<dbReference type="GO" id="GO:0006261">
    <property type="term" value="P:DNA-templated DNA replication"/>
    <property type="evidence" value="ECO:0007669"/>
    <property type="project" value="TreeGrafter"/>
</dbReference>
<evidence type="ECO:0000256" key="8">
    <source>
        <dbReference type="RuleBase" id="RU364063"/>
    </source>
</evidence>
<dbReference type="InterPro" id="IPR012763">
    <property type="entry name" value="DNA_pol_III_sug/sutau_N"/>
</dbReference>
<sequence>MALALKYRPSNFDGLIGQEQVVKSLKNALDTQRLGHAYLFSGLRGSGKTSTARIFAKAMVCSEGPSSMPCEICDNCKMANENRHIDIIEMDAASHRKIDDIRDLIEQTRYKPAIARFKIFIIDEVHMLTKEAFNALLKTLEEPPEYVKFILATTDPLKLPLTIISRTQHFRFRPINKNEIVKHLQFILSSENIKYEDGVLQILARSGSGSLRDTLTLLDQAIIFTNSNLTKASVSSMLGLLDPDKIEKIFETILKNDKNELINLAKELEGYETQNIIDEMIVNLKDKFLNKDSRYSLLLCERFFKILSKSKTMLSVDVDDNFVLLLMFFMMMEATNLKSIDEMISSLEKDKLNTLDTSTPVSFDKPKKAHYDEFLKNLYDRSYELGKCFDVCIEFVKFESNIMFLNSSASGENQDILRKSSSVIMKVLRQTFDKETKIKIDSYTKEENIQKNDKNIENVNLKNETNEEIQTQNSLNELKTSDIKIDDNQSLNLNKNKEDENISYMNRLFGDPQIQNT</sequence>
<dbReference type="GO" id="GO:0005524">
    <property type="term" value="F:ATP binding"/>
    <property type="evidence" value="ECO:0007669"/>
    <property type="project" value="UniProtKB-KW"/>
</dbReference>
<evidence type="ECO:0000256" key="2">
    <source>
        <dbReference type="ARBA" id="ARBA00022723"/>
    </source>
</evidence>
<dbReference type="CDD" id="cd18137">
    <property type="entry name" value="HLD_clamp_pol_III_gamma_tau"/>
    <property type="match status" value="1"/>
</dbReference>
<dbReference type="AlphaFoldDB" id="A0A381DIJ6"/>
<dbReference type="InterPro" id="IPR045085">
    <property type="entry name" value="HLD_clamp_pol_III_gamma_tau"/>
</dbReference>
<dbReference type="InterPro" id="IPR003593">
    <property type="entry name" value="AAA+_ATPase"/>
</dbReference>
<evidence type="ECO:0000313" key="10">
    <source>
        <dbReference type="EMBL" id="SUX10440.1"/>
    </source>
</evidence>
<proteinExistence type="inferred from homology"/>
<dbReference type="NCBIfam" id="TIGR02397">
    <property type="entry name" value="dnaX_nterm"/>
    <property type="match status" value="1"/>
</dbReference>
<accession>A0A381DIJ6</accession>
<keyword evidence="11" id="KW-1185">Reference proteome</keyword>
<evidence type="ECO:0000256" key="7">
    <source>
        <dbReference type="ARBA" id="ARBA00049244"/>
    </source>
</evidence>
<dbReference type="GO" id="GO:0046872">
    <property type="term" value="F:metal ion binding"/>
    <property type="evidence" value="ECO:0007669"/>
    <property type="project" value="UniProtKB-KW"/>
</dbReference>
<protein>
    <recommendedName>
        <fullName evidence="8">DNA polymerase III subunit gamma/tau</fullName>
        <ecNumber evidence="8">2.7.7.7</ecNumber>
    </recommendedName>
</protein>
<dbReference type="Gene3D" id="3.40.50.300">
    <property type="entry name" value="P-loop containing nucleotide triphosphate hydrolases"/>
    <property type="match status" value="1"/>
</dbReference>
<comment type="catalytic activity">
    <reaction evidence="7 8">
        <text>DNA(n) + a 2'-deoxyribonucleoside 5'-triphosphate = DNA(n+1) + diphosphate</text>
        <dbReference type="Rhea" id="RHEA:22508"/>
        <dbReference type="Rhea" id="RHEA-COMP:17339"/>
        <dbReference type="Rhea" id="RHEA-COMP:17340"/>
        <dbReference type="ChEBI" id="CHEBI:33019"/>
        <dbReference type="ChEBI" id="CHEBI:61560"/>
        <dbReference type="ChEBI" id="CHEBI:173112"/>
        <dbReference type="EC" id="2.7.7.7"/>
    </reaction>
</comment>
<keyword evidence="8" id="KW-0235">DNA replication</keyword>
<dbReference type="NCBIfam" id="NF006280">
    <property type="entry name" value="PRK08451.1"/>
    <property type="match status" value="1"/>
</dbReference>
<comment type="subunit">
    <text evidence="8">DNA polymerase III contains a core (composed of alpha, epsilon and theta chains) that associates with a tau subunit. This core dimerizes to form the POLIII' complex. PolIII' associates with the gamma complex (composed of gamma, delta, delta', psi and chi chains) and with the beta chain to form the complete DNA polymerase III complex.</text>
</comment>
<organism evidence="10 11">
    <name type="scientific">Campylobacter sputorum subsp. sputorum</name>
    <dbReference type="NCBI Taxonomy" id="32024"/>
    <lineage>
        <taxon>Bacteria</taxon>
        <taxon>Pseudomonadati</taxon>
        <taxon>Campylobacterota</taxon>
        <taxon>Epsilonproteobacteria</taxon>
        <taxon>Campylobacterales</taxon>
        <taxon>Campylobacteraceae</taxon>
        <taxon>Campylobacter</taxon>
    </lineage>
</organism>
<evidence type="ECO:0000256" key="5">
    <source>
        <dbReference type="ARBA" id="ARBA00022840"/>
    </source>
</evidence>
<dbReference type="FunFam" id="1.10.8.60:FF:000013">
    <property type="entry name" value="DNA polymerase III subunit gamma/tau"/>
    <property type="match status" value="1"/>
</dbReference>
<evidence type="ECO:0000259" key="9">
    <source>
        <dbReference type="SMART" id="SM00382"/>
    </source>
</evidence>
<evidence type="ECO:0000256" key="3">
    <source>
        <dbReference type="ARBA" id="ARBA00022741"/>
    </source>
</evidence>
<keyword evidence="6 8" id="KW-0239">DNA-directed DNA polymerase</keyword>
<keyword evidence="3 8" id="KW-0547">Nucleotide-binding</keyword>
<reference evidence="10 11" key="1">
    <citation type="submission" date="2018-06" db="EMBL/GenBank/DDBJ databases">
        <authorList>
            <consortium name="Pathogen Informatics"/>
            <person name="Doyle S."/>
        </authorList>
    </citation>
    <scope>NUCLEOTIDE SEQUENCE [LARGE SCALE GENOMIC DNA]</scope>
    <source>
        <strain evidence="10 11">NCTC12475</strain>
    </source>
</reference>
<keyword evidence="5 8" id="KW-0067">ATP-binding</keyword>
<keyword evidence="8 10" id="KW-0548">Nucleotidyltransferase</keyword>
<evidence type="ECO:0000256" key="4">
    <source>
        <dbReference type="ARBA" id="ARBA00022833"/>
    </source>
</evidence>
<dbReference type="CDD" id="cd00009">
    <property type="entry name" value="AAA"/>
    <property type="match status" value="1"/>
</dbReference>
<gene>
    <name evidence="10" type="primary">dnaX_1</name>
    <name evidence="8" type="synonym">dnaX</name>
    <name evidence="10" type="ORF">NCTC12475_00635</name>
</gene>
<comment type="similarity">
    <text evidence="1 8">Belongs to the DnaX/STICHEL family.</text>
</comment>
<dbReference type="Pfam" id="PF22608">
    <property type="entry name" value="DNAX_ATPase_lid"/>
    <property type="match status" value="1"/>
</dbReference>
<dbReference type="EC" id="2.7.7.7" evidence="8"/>
<comment type="function">
    <text evidence="8">DNA polymerase III is a complex, multichain enzyme responsible for most of the replicative synthesis in bacteria. This DNA polymerase also exhibits 3' to 5' exonuclease activity.</text>
</comment>
<dbReference type="Gene3D" id="1.10.8.60">
    <property type="match status" value="1"/>
</dbReference>
<feature type="domain" description="AAA+ ATPase" evidence="9">
    <location>
        <begin position="34"/>
        <end position="176"/>
    </location>
</feature>
<evidence type="ECO:0000313" key="11">
    <source>
        <dbReference type="Proteomes" id="UP000254920"/>
    </source>
</evidence>
<dbReference type="PANTHER" id="PTHR11669">
    <property type="entry name" value="REPLICATION FACTOR C / DNA POLYMERASE III GAMMA-TAU SUBUNIT"/>
    <property type="match status" value="1"/>
</dbReference>
<evidence type="ECO:0000256" key="6">
    <source>
        <dbReference type="ARBA" id="ARBA00022932"/>
    </source>
</evidence>
<dbReference type="GO" id="GO:0009360">
    <property type="term" value="C:DNA polymerase III complex"/>
    <property type="evidence" value="ECO:0007669"/>
    <property type="project" value="InterPro"/>
</dbReference>
<dbReference type="SMART" id="SM00382">
    <property type="entry name" value="AAA"/>
    <property type="match status" value="1"/>
</dbReference>
<dbReference type="GO" id="GO:0003887">
    <property type="term" value="F:DNA-directed DNA polymerase activity"/>
    <property type="evidence" value="ECO:0007669"/>
    <property type="project" value="UniProtKB-KW"/>
</dbReference>
<dbReference type="InterPro" id="IPR027417">
    <property type="entry name" value="P-loop_NTPase"/>
</dbReference>
<dbReference type="InterPro" id="IPR050238">
    <property type="entry name" value="DNA_Rep/Repair_Clamp_Loader"/>
</dbReference>
<keyword evidence="4" id="KW-0862">Zinc</keyword>
<dbReference type="Proteomes" id="UP000254920">
    <property type="component" value="Unassembled WGS sequence"/>
</dbReference>
<dbReference type="EMBL" id="UFVD01000001">
    <property type="protein sequence ID" value="SUX10440.1"/>
    <property type="molecule type" value="Genomic_DNA"/>
</dbReference>
<keyword evidence="2" id="KW-0479">Metal-binding</keyword>
<dbReference type="STRING" id="32024.GCA_000788295_01039"/>